<dbReference type="InterPro" id="IPR001663">
    <property type="entry name" value="Rng_hydr_dOase-A"/>
</dbReference>
<dbReference type="STRING" id="323850.Shew_1330"/>
<dbReference type="PANTHER" id="PTHR43756:SF5">
    <property type="entry name" value="CHOLINE MONOOXYGENASE, CHLOROPLASTIC"/>
    <property type="match status" value="1"/>
</dbReference>
<evidence type="ECO:0000256" key="1">
    <source>
        <dbReference type="ARBA" id="ARBA00001962"/>
    </source>
</evidence>
<dbReference type="OrthoDB" id="9769355at2"/>
<dbReference type="GO" id="GO:0051537">
    <property type="term" value="F:2 iron, 2 sulfur cluster binding"/>
    <property type="evidence" value="ECO:0007669"/>
    <property type="project" value="UniProtKB-KW"/>
</dbReference>
<dbReference type="PROSITE" id="PS51296">
    <property type="entry name" value="RIESKE"/>
    <property type="match status" value="1"/>
</dbReference>
<gene>
    <name evidence="8" type="ordered locus">Shew_1330</name>
</gene>
<name>A3QCK1_SHELP</name>
<dbReference type="KEGG" id="slo:Shew_1330"/>
<proteinExistence type="predicted"/>
<dbReference type="Gene3D" id="2.102.10.10">
    <property type="entry name" value="Rieske [2Fe-2S] iron-sulphur domain"/>
    <property type="match status" value="1"/>
</dbReference>
<dbReference type="InterPro" id="IPR036922">
    <property type="entry name" value="Rieske_2Fe-2S_sf"/>
</dbReference>
<keyword evidence="6" id="KW-0411">Iron-sulfur</keyword>
<evidence type="ECO:0000313" key="9">
    <source>
        <dbReference type="Proteomes" id="UP000001558"/>
    </source>
</evidence>
<dbReference type="EMBL" id="CP000606">
    <property type="protein sequence ID" value="ABO23199.1"/>
    <property type="molecule type" value="Genomic_DNA"/>
</dbReference>
<evidence type="ECO:0000256" key="2">
    <source>
        <dbReference type="ARBA" id="ARBA00022714"/>
    </source>
</evidence>
<evidence type="ECO:0000256" key="5">
    <source>
        <dbReference type="ARBA" id="ARBA00023004"/>
    </source>
</evidence>
<dbReference type="SUPFAM" id="SSF50022">
    <property type="entry name" value="ISP domain"/>
    <property type="match status" value="1"/>
</dbReference>
<dbReference type="RefSeq" id="WP_011865131.1">
    <property type="nucleotide sequence ID" value="NC_009092.1"/>
</dbReference>
<keyword evidence="9" id="KW-1185">Reference proteome</keyword>
<dbReference type="PRINTS" id="PR00090">
    <property type="entry name" value="RNGDIOXGNASE"/>
</dbReference>
<dbReference type="InterPro" id="IPR015879">
    <property type="entry name" value="Ring_hydroxy_dOase_asu_C_dom"/>
</dbReference>
<sequence>MIAKQSLHPEHYYDAKTLEVEQTQVFEKSWVFVGFKDQISQNHDFITLQVGNTPVVVQNFNGELSALLNVCSHRKAKLQTAQRGNRPLLCPYHCWSYKSDGALSGVPQNRTDFGLDDLAKKKLALKQFNLASCGNMLFVRVAKEGPRLDEFLGPYFNILEEISNDFVDPVQQGNYHWETNWKLACETVLEVYHVAGTHPETFAKFAKPEVEVAHFNGHTTGNTPLQDAPKKWWAGARKHLKLEQSTSYSEYNHFFIYPNLAIGLTNGSLMSLQTYEPKGTTQSQLNFQLRMMRRVDGGATSDAVKAAIKANFTEFNHTILEEDRLVAESCQANMQSIDSAGILGKCEERILHFHDAWRHDVQPHLPLRD</sequence>
<keyword evidence="2" id="KW-0001">2Fe-2S</keyword>
<evidence type="ECO:0000313" key="8">
    <source>
        <dbReference type="EMBL" id="ABO23199.1"/>
    </source>
</evidence>
<dbReference type="HOGENOM" id="CLU_026244_3_2_6"/>
<feature type="domain" description="Rieske" evidence="7">
    <location>
        <begin position="30"/>
        <end position="139"/>
    </location>
</feature>
<reference evidence="8 9" key="1">
    <citation type="submission" date="2007-03" db="EMBL/GenBank/DDBJ databases">
        <title>Complete sequence of Shewanella loihica PV-4.</title>
        <authorList>
            <consortium name="US DOE Joint Genome Institute"/>
            <person name="Copeland A."/>
            <person name="Lucas S."/>
            <person name="Lapidus A."/>
            <person name="Barry K."/>
            <person name="Detter J.C."/>
            <person name="Glavina del Rio T."/>
            <person name="Hammon N."/>
            <person name="Israni S."/>
            <person name="Dalin E."/>
            <person name="Tice H."/>
            <person name="Pitluck S."/>
            <person name="Chain P."/>
            <person name="Malfatti S."/>
            <person name="Shin M."/>
            <person name="Vergez L."/>
            <person name="Schmutz J."/>
            <person name="Larimer F."/>
            <person name="Land M."/>
            <person name="Hauser L."/>
            <person name="Kyrpides N."/>
            <person name="Mikhailova N."/>
            <person name="Romine M.F."/>
            <person name="Serres G."/>
            <person name="Fredrickson J."/>
            <person name="Tiedje J."/>
            <person name="Richardson P."/>
        </authorList>
    </citation>
    <scope>NUCLEOTIDE SEQUENCE [LARGE SCALE GENOMIC DNA]</scope>
    <source>
        <strain evidence="9">ATCC BAA-1088 / PV-4</strain>
    </source>
</reference>
<accession>A3QCK1</accession>
<dbReference type="InterPro" id="IPR017941">
    <property type="entry name" value="Rieske_2Fe-2S"/>
</dbReference>
<evidence type="ECO:0000256" key="3">
    <source>
        <dbReference type="ARBA" id="ARBA00022723"/>
    </source>
</evidence>
<evidence type="ECO:0000259" key="7">
    <source>
        <dbReference type="PROSITE" id="PS51296"/>
    </source>
</evidence>
<evidence type="ECO:0000256" key="6">
    <source>
        <dbReference type="ARBA" id="ARBA00023014"/>
    </source>
</evidence>
<dbReference type="GO" id="GO:0016491">
    <property type="term" value="F:oxidoreductase activity"/>
    <property type="evidence" value="ECO:0007669"/>
    <property type="project" value="UniProtKB-KW"/>
</dbReference>
<dbReference type="Pfam" id="PF00848">
    <property type="entry name" value="Ring_hydroxyl_A"/>
    <property type="match status" value="1"/>
</dbReference>
<dbReference type="CDD" id="cd03469">
    <property type="entry name" value="Rieske_RO_Alpha_N"/>
    <property type="match status" value="1"/>
</dbReference>
<comment type="cofactor">
    <cofactor evidence="1">
        <name>Fe cation</name>
        <dbReference type="ChEBI" id="CHEBI:24875"/>
    </cofactor>
</comment>
<dbReference type="SUPFAM" id="SSF55961">
    <property type="entry name" value="Bet v1-like"/>
    <property type="match status" value="1"/>
</dbReference>
<dbReference type="PANTHER" id="PTHR43756">
    <property type="entry name" value="CHOLINE MONOOXYGENASE, CHLOROPLASTIC"/>
    <property type="match status" value="1"/>
</dbReference>
<dbReference type="Gene3D" id="3.90.380.10">
    <property type="entry name" value="Naphthalene 1,2-dioxygenase Alpha Subunit, Chain A, domain 1"/>
    <property type="match status" value="1"/>
</dbReference>
<evidence type="ECO:0000256" key="4">
    <source>
        <dbReference type="ARBA" id="ARBA00023002"/>
    </source>
</evidence>
<keyword evidence="4" id="KW-0560">Oxidoreductase</keyword>
<dbReference type="GO" id="GO:0005506">
    <property type="term" value="F:iron ion binding"/>
    <property type="evidence" value="ECO:0007669"/>
    <property type="project" value="InterPro"/>
</dbReference>
<keyword evidence="3" id="KW-0479">Metal-binding</keyword>
<dbReference type="CDD" id="cd00680">
    <property type="entry name" value="RHO_alpha_C"/>
    <property type="match status" value="1"/>
</dbReference>
<dbReference type="eggNOG" id="COG4638">
    <property type="taxonomic scope" value="Bacteria"/>
</dbReference>
<dbReference type="AlphaFoldDB" id="A3QCK1"/>
<keyword evidence="5" id="KW-0408">Iron</keyword>
<dbReference type="Proteomes" id="UP000001558">
    <property type="component" value="Chromosome"/>
</dbReference>
<dbReference type="Pfam" id="PF00355">
    <property type="entry name" value="Rieske"/>
    <property type="match status" value="1"/>
</dbReference>
<protein>
    <submittedName>
        <fullName evidence="8">Rieske (2Fe-2S) domain protein</fullName>
    </submittedName>
</protein>
<organism evidence="8 9">
    <name type="scientific">Shewanella loihica (strain ATCC BAA-1088 / PV-4)</name>
    <dbReference type="NCBI Taxonomy" id="323850"/>
    <lineage>
        <taxon>Bacteria</taxon>
        <taxon>Pseudomonadati</taxon>
        <taxon>Pseudomonadota</taxon>
        <taxon>Gammaproteobacteria</taxon>
        <taxon>Alteromonadales</taxon>
        <taxon>Shewanellaceae</taxon>
        <taxon>Shewanella</taxon>
    </lineage>
</organism>